<dbReference type="RefSeq" id="WP_090422496.1">
    <property type="nucleotide sequence ID" value="NZ_CTEC01000002.1"/>
</dbReference>
<dbReference type="Proteomes" id="UP000199601">
    <property type="component" value="Unassembled WGS sequence"/>
</dbReference>
<dbReference type="SUPFAM" id="SSF47203">
    <property type="entry name" value="Acyl-CoA dehydrogenase C-terminal domain-like"/>
    <property type="match status" value="1"/>
</dbReference>
<dbReference type="GO" id="GO:0050660">
    <property type="term" value="F:flavin adenine dinucleotide binding"/>
    <property type="evidence" value="ECO:0007669"/>
    <property type="project" value="InterPro"/>
</dbReference>
<evidence type="ECO:0000256" key="4">
    <source>
        <dbReference type="ARBA" id="ARBA00022827"/>
    </source>
</evidence>
<evidence type="ECO:0000256" key="1">
    <source>
        <dbReference type="ARBA" id="ARBA00001974"/>
    </source>
</evidence>
<dbReference type="Pfam" id="PF00441">
    <property type="entry name" value="Acyl-CoA_dh_1"/>
    <property type="match status" value="1"/>
</dbReference>
<dbReference type="Gene3D" id="1.10.540.10">
    <property type="entry name" value="Acyl-CoA dehydrogenase/oxidase, N-terminal domain"/>
    <property type="match status" value="1"/>
</dbReference>
<feature type="domain" description="Acyl-CoA dehydrogenase/oxidase C-terminal" evidence="6">
    <location>
        <begin position="194"/>
        <end position="316"/>
    </location>
</feature>
<dbReference type="Pfam" id="PF02771">
    <property type="entry name" value="Acyl-CoA_dh_N"/>
    <property type="match status" value="1"/>
</dbReference>
<protein>
    <submittedName>
        <fullName evidence="8">Acyl-CoA dehydrogenase domain-containing protein</fullName>
    </submittedName>
</protein>
<name>A0A0U1DKQ7_9MYCO</name>
<keyword evidence="4" id="KW-0274">FAD</keyword>
<dbReference type="PANTHER" id="PTHR43884:SF20">
    <property type="entry name" value="ACYL-COA DEHYDROGENASE FADE28"/>
    <property type="match status" value="1"/>
</dbReference>
<keyword evidence="5" id="KW-0560">Oxidoreductase</keyword>
<reference evidence="9" key="1">
    <citation type="submission" date="2015-03" db="EMBL/GenBank/DDBJ databases">
        <authorList>
            <person name="Urmite Genomes"/>
        </authorList>
    </citation>
    <scope>NUCLEOTIDE SEQUENCE [LARGE SCALE GENOMIC DNA]</scope>
    <source>
        <strain evidence="9">CSUR P1344</strain>
    </source>
</reference>
<evidence type="ECO:0000256" key="2">
    <source>
        <dbReference type="ARBA" id="ARBA00009347"/>
    </source>
</evidence>
<dbReference type="InterPro" id="IPR013786">
    <property type="entry name" value="AcylCoA_DH/ox_N"/>
</dbReference>
<comment type="cofactor">
    <cofactor evidence="1">
        <name>FAD</name>
        <dbReference type="ChEBI" id="CHEBI:57692"/>
    </cofactor>
</comment>
<gene>
    <name evidence="8" type="ORF">BN000_04084</name>
</gene>
<comment type="similarity">
    <text evidence="2">Belongs to the acyl-CoA dehydrogenase family.</text>
</comment>
<dbReference type="SUPFAM" id="SSF56645">
    <property type="entry name" value="Acyl-CoA dehydrogenase NM domain-like"/>
    <property type="match status" value="1"/>
</dbReference>
<dbReference type="AlphaFoldDB" id="A0A0U1DKQ7"/>
<dbReference type="PANTHER" id="PTHR43884">
    <property type="entry name" value="ACYL-COA DEHYDROGENASE"/>
    <property type="match status" value="1"/>
</dbReference>
<dbReference type="InterPro" id="IPR037069">
    <property type="entry name" value="AcylCoA_DH/ox_N_sf"/>
</dbReference>
<dbReference type="Gene3D" id="1.20.140.10">
    <property type="entry name" value="Butyryl-CoA Dehydrogenase, subunit A, domain 3"/>
    <property type="match status" value="1"/>
</dbReference>
<keyword evidence="3" id="KW-0285">Flavoprotein</keyword>
<dbReference type="InterPro" id="IPR036250">
    <property type="entry name" value="AcylCo_DH-like_C"/>
</dbReference>
<dbReference type="GO" id="GO:0003995">
    <property type="term" value="F:acyl-CoA dehydrogenase activity"/>
    <property type="evidence" value="ECO:0007669"/>
    <property type="project" value="TreeGrafter"/>
</dbReference>
<feature type="domain" description="Acyl-CoA dehydrogenase/oxidase N-terminal" evidence="7">
    <location>
        <begin position="6"/>
        <end position="88"/>
    </location>
</feature>
<dbReference type="InterPro" id="IPR009075">
    <property type="entry name" value="AcylCo_DH/oxidase_C"/>
</dbReference>
<evidence type="ECO:0000259" key="6">
    <source>
        <dbReference type="Pfam" id="PF00441"/>
    </source>
</evidence>
<evidence type="ECO:0000256" key="5">
    <source>
        <dbReference type="ARBA" id="ARBA00023002"/>
    </source>
</evidence>
<organism evidence="8 9">
    <name type="scientific">Mycobacterium europaeum</name>
    <dbReference type="NCBI Taxonomy" id="761804"/>
    <lineage>
        <taxon>Bacteria</taxon>
        <taxon>Bacillati</taxon>
        <taxon>Actinomycetota</taxon>
        <taxon>Actinomycetes</taxon>
        <taxon>Mycobacteriales</taxon>
        <taxon>Mycobacteriaceae</taxon>
        <taxon>Mycobacterium</taxon>
        <taxon>Mycobacterium simiae complex</taxon>
    </lineage>
</organism>
<sequence length="344" mass="36484">MDLSLTREQRAVRDAFAALFGKQATPQRVRRAEQSPSAGFDGLLWRHYADVGALGIGVPSDCGGGDGGLLELALVAEEAGRRLAPIPVAETAAAARVLGRLREKELLVPVLSGSVIVSLATRPGSATRQWLVDGAIADAVLALDGDSLVFMSRPDGLSKRANRNLGGLSLARWDDPGATTILAQGSEARAIFDKAVDEVRVLRASALVGLAFEAVAIGSRYAIVREAFGQPIGMYQAVAHPFADAVTGLDGAQLLVRKACWALDSAQDDAGALAAMAFVFAAETAYHAATHSLHVHGGYGFMEEYDIQLYYRRAKAWAAAFADPRRELLTVADRRFGPETTGGR</sequence>
<dbReference type="EMBL" id="CTEC01000002">
    <property type="protein sequence ID" value="CQD18158.1"/>
    <property type="molecule type" value="Genomic_DNA"/>
</dbReference>
<evidence type="ECO:0000313" key="9">
    <source>
        <dbReference type="Proteomes" id="UP000199601"/>
    </source>
</evidence>
<keyword evidence="9" id="KW-1185">Reference proteome</keyword>
<evidence type="ECO:0000256" key="3">
    <source>
        <dbReference type="ARBA" id="ARBA00022630"/>
    </source>
</evidence>
<evidence type="ECO:0000313" key="8">
    <source>
        <dbReference type="EMBL" id="CQD18158.1"/>
    </source>
</evidence>
<proteinExistence type="inferred from homology"/>
<evidence type="ECO:0000259" key="7">
    <source>
        <dbReference type="Pfam" id="PF02771"/>
    </source>
</evidence>
<dbReference type="InterPro" id="IPR009100">
    <property type="entry name" value="AcylCoA_DH/oxidase_NM_dom_sf"/>
</dbReference>
<accession>A0A0U1DKQ7</accession>